<evidence type="ECO:0000313" key="6">
    <source>
        <dbReference type="Proteomes" id="UP000199322"/>
    </source>
</evidence>
<dbReference type="Pfam" id="PF13083">
    <property type="entry name" value="KH_KhpA-B"/>
    <property type="match status" value="1"/>
</dbReference>
<organism evidence="4 6">
    <name type="scientific">Geotoga petraea</name>
    <dbReference type="NCBI Taxonomy" id="28234"/>
    <lineage>
        <taxon>Bacteria</taxon>
        <taxon>Thermotogati</taxon>
        <taxon>Thermotogota</taxon>
        <taxon>Thermotogae</taxon>
        <taxon>Petrotogales</taxon>
        <taxon>Petrotogaceae</taxon>
        <taxon>Geotoga</taxon>
    </lineage>
</organism>
<keyword evidence="3" id="KW-0961">Cell wall biogenesis/degradation</keyword>
<comment type="function">
    <text evidence="3">A probable RNA chaperone. Forms a complex with KhpB which binds to cellular RNA and controls its expression. Plays a role in peptidoglycan (PG) homeostasis and cell length regulation.</text>
</comment>
<dbReference type="InterPro" id="IPR020627">
    <property type="entry name" value="KhpA"/>
</dbReference>
<dbReference type="AlphaFoldDB" id="A0A1G6PU07"/>
<evidence type="ECO:0000256" key="1">
    <source>
        <dbReference type="ARBA" id="ARBA00022490"/>
    </source>
</evidence>
<dbReference type="SUPFAM" id="SSF54814">
    <property type="entry name" value="Prokaryotic type KH domain (KH-domain type II)"/>
    <property type="match status" value="1"/>
</dbReference>
<dbReference type="GO" id="GO:0003723">
    <property type="term" value="F:RNA binding"/>
    <property type="evidence" value="ECO:0007669"/>
    <property type="project" value="UniProtKB-UniRule"/>
</dbReference>
<keyword evidence="2 3" id="KW-0694">RNA-binding</keyword>
<name>A0A1G6PU07_9BACT</name>
<dbReference type="Gene3D" id="3.30.300.20">
    <property type="match status" value="1"/>
</dbReference>
<reference evidence="5 7" key="2">
    <citation type="submission" date="2019-04" db="EMBL/GenBank/DDBJ databases">
        <title>Draft genome sequence data and analysis of a Fermenting Bacterium, Geotoga petraea strain HO-Geo1, isolated from heavy-oil petroleum reservoir in Russia.</title>
        <authorList>
            <person name="Grouzdev D.S."/>
            <person name="Semenova E.M."/>
            <person name="Sokolova D.S."/>
            <person name="Tourova T.P."/>
            <person name="Poltaraus A.B."/>
            <person name="Nazina T.N."/>
        </authorList>
    </citation>
    <scope>NUCLEOTIDE SEQUENCE [LARGE SCALE GENOMIC DNA]</scope>
    <source>
        <strain evidence="5 7">HO-Geo1</strain>
    </source>
</reference>
<dbReference type="Proteomes" id="UP000297288">
    <property type="component" value="Unassembled WGS sequence"/>
</dbReference>
<dbReference type="CDD" id="cd22533">
    <property type="entry name" value="KH-II_YlqC-like"/>
    <property type="match status" value="1"/>
</dbReference>
<dbReference type="OrthoDB" id="9812389at2"/>
<evidence type="ECO:0000256" key="3">
    <source>
        <dbReference type="HAMAP-Rule" id="MF_00088"/>
    </source>
</evidence>
<dbReference type="InterPro" id="IPR015946">
    <property type="entry name" value="KH_dom-like_a/b"/>
</dbReference>
<evidence type="ECO:0000313" key="7">
    <source>
        <dbReference type="Proteomes" id="UP000297288"/>
    </source>
</evidence>
<dbReference type="PROSITE" id="PS50084">
    <property type="entry name" value="KH_TYPE_1"/>
    <property type="match status" value="1"/>
</dbReference>
<keyword evidence="3" id="KW-0133">Cell shape</keyword>
<dbReference type="PANTHER" id="PTHR34654:SF1">
    <property type="entry name" value="RNA-BINDING PROTEIN KHPA"/>
    <property type="match status" value="1"/>
</dbReference>
<evidence type="ECO:0000313" key="4">
    <source>
        <dbReference type="EMBL" id="SDC82867.1"/>
    </source>
</evidence>
<accession>A0A1G6PU07</accession>
<dbReference type="PANTHER" id="PTHR34654">
    <property type="entry name" value="UPF0109 PROTEIN SCO5592"/>
    <property type="match status" value="1"/>
</dbReference>
<dbReference type="EMBL" id="SRME01000007">
    <property type="protein sequence ID" value="TGG86889.1"/>
    <property type="molecule type" value="Genomic_DNA"/>
</dbReference>
<comment type="similarity">
    <text evidence="3">Belongs to the KhpA RNA-binding protein family.</text>
</comment>
<dbReference type="GO" id="GO:0071555">
    <property type="term" value="P:cell wall organization"/>
    <property type="evidence" value="ECO:0007669"/>
    <property type="project" value="UniProtKB-KW"/>
</dbReference>
<dbReference type="InterPro" id="IPR009019">
    <property type="entry name" value="KH_sf_prok-type"/>
</dbReference>
<dbReference type="Proteomes" id="UP000199322">
    <property type="component" value="Unassembled WGS sequence"/>
</dbReference>
<sequence>MKELLESILKKIVKHPSDVAIAEFEEDGNVIFEIVVHSDDVGQIIGKDGRTIKSINTILNAAKGENDKKFVLKVIR</sequence>
<comment type="subunit">
    <text evidence="3">Forms a complex with KhpB.</text>
</comment>
<dbReference type="HAMAP" id="MF_00088">
    <property type="entry name" value="KhpA"/>
    <property type="match status" value="1"/>
</dbReference>
<dbReference type="GO" id="GO:0005737">
    <property type="term" value="C:cytoplasm"/>
    <property type="evidence" value="ECO:0007669"/>
    <property type="project" value="UniProtKB-SubCell"/>
</dbReference>
<keyword evidence="1 3" id="KW-0963">Cytoplasm</keyword>
<dbReference type="EMBL" id="FMYV01000009">
    <property type="protein sequence ID" value="SDC82867.1"/>
    <property type="molecule type" value="Genomic_DNA"/>
</dbReference>
<keyword evidence="6" id="KW-1185">Reference proteome</keyword>
<dbReference type="GO" id="GO:0008360">
    <property type="term" value="P:regulation of cell shape"/>
    <property type="evidence" value="ECO:0007669"/>
    <property type="project" value="UniProtKB-KW"/>
</dbReference>
<reference evidence="4 6" key="1">
    <citation type="submission" date="2016-10" db="EMBL/GenBank/DDBJ databases">
        <authorList>
            <person name="de Groot N.N."/>
        </authorList>
    </citation>
    <scope>NUCLEOTIDE SEQUENCE [LARGE SCALE GENOMIC DNA]</scope>
    <source>
        <strain evidence="4 6">WG14</strain>
    </source>
</reference>
<dbReference type="GO" id="GO:0009252">
    <property type="term" value="P:peptidoglycan biosynthetic process"/>
    <property type="evidence" value="ECO:0007669"/>
    <property type="project" value="UniProtKB-UniRule"/>
</dbReference>
<protein>
    <recommendedName>
        <fullName evidence="3">RNA-binding protein KhpA</fullName>
    </recommendedName>
    <alternativeName>
        <fullName evidence="3">KH-domain protein A</fullName>
    </alternativeName>
</protein>
<dbReference type="STRING" id="28234.SAMN04488588_1879"/>
<evidence type="ECO:0000256" key="2">
    <source>
        <dbReference type="ARBA" id="ARBA00022884"/>
    </source>
</evidence>
<keyword evidence="3" id="KW-0143">Chaperone</keyword>
<gene>
    <name evidence="3" type="primary">khpA</name>
    <name evidence="5" type="ORF">E4650_09590</name>
    <name evidence="4" type="ORF">SAMN04488588_1879</name>
</gene>
<evidence type="ECO:0000313" key="5">
    <source>
        <dbReference type="EMBL" id="TGG86889.1"/>
    </source>
</evidence>
<dbReference type="RefSeq" id="WP_091405226.1">
    <property type="nucleotide sequence ID" value="NZ_FMYV01000009.1"/>
</dbReference>
<comment type="subcellular location">
    <subcellularLocation>
        <location evidence="3">Cytoplasm</location>
    </subcellularLocation>
</comment>
<proteinExistence type="inferred from homology"/>